<proteinExistence type="predicted"/>
<gene>
    <name evidence="2" type="ORF">M0R45_001301</name>
</gene>
<evidence type="ECO:0000313" key="3">
    <source>
        <dbReference type="Proteomes" id="UP001457282"/>
    </source>
</evidence>
<feature type="region of interest" description="Disordered" evidence="1">
    <location>
        <begin position="45"/>
        <end position="73"/>
    </location>
</feature>
<organism evidence="2 3">
    <name type="scientific">Rubus argutus</name>
    <name type="common">Southern blackberry</name>
    <dbReference type="NCBI Taxonomy" id="59490"/>
    <lineage>
        <taxon>Eukaryota</taxon>
        <taxon>Viridiplantae</taxon>
        <taxon>Streptophyta</taxon>
        <taxon>Embryophyta</taxon>
        <taxon>Tracheophyta</taxon>
        <taxon>Spermatophyta</taxon>
        <taxon>Magnoliopsida</taxon>
        <taxon>eudicotyledons</taxon>
        <taxon>Gunneridae</taxon>
        <taxon>Pentapetalae</taxon>
        <taxon>rosids</taxon>
        <taxon>fabids</taxon>
        <taxon>Rosales</taxon>
        <taxon>Rosaceae</taxon>
        <taxon>Rosoideae</taxon>
        <taxon>Rosoideae incertae sedis</taxon>
        <taxon>Rubus</taxon>
    </lineage>
</organism>
<name>A0AAW1VI27_RUBAR</name>
<dbReference type="Proteomes" id="UP001457282">
    <property type="component" value="Unassembled WGS sequence"/>
</dbReference>
<protein>
    <submittedName>
        <fullName evidence="2">Uncharacterized protein</fullName>
    </submittedName>
</protein>
<keyword evidence="3" id="KW-1185">Reference proteome</keyword>
<dbReference type="EMBL" id="JBEDUW010000241">
    <property type="protein sequence ID" value="KAK9903050.1"/>
    <property type="molecule type" value="Genomic_DNA"/>
</dbReference>
<dbReference type="AlphaFoldDB" id="A0AAW1VI27"/>
<feature type="region of interest" description="Disordered" evidence="1">
    <location>
        <begin position="1"/>
        <end position="20"/>
    </location>
</feature>
<feature type="compositionally biased region" description="Basic residues" evidence="1">
    <location>
        <begin position="1"/>
        <end position="10"/>
    </location>
</feature>
<evidence type="ECO:0000256" key="1">
    <source>
        <dbReference type="SAM" id="MobiDB-lite"/>
    </source>
</evidence>
<evidence type="ECO:0000313" key="2">
    <source>
        <dbReference type="EMBL" id="KAK9903050.1"/>
    </source>
</evidence>
<accession>A0AAW1VI27</accession>
<sequence length="73" mass="7952">MPFPSHHRRRASIESPLQQSTKPMLTSLAPLLLLLTPYLFQLPTPSSSCEAQSDLPLHPAPLPAVNLSGRSPL</sequence>
<comment type="caution">
    <text evidence="2">The sequence shown here is derived from an EMBL/GenBank/DDBJ whole genome shotgun (WGS) entry which is preliminary data.</text>
</comment>
<reference evidence="2 3" key="1">
    <citation type="journal article" date="2023" name="G3 (Bethesda)">
        <title>A chromosome-length genome assembly and annotation of blackberry (Rubus argutus, cv. 'Hillquist').</title>
        <authorList>
            <person name="Bruna T."/>
            <person name="Aryal R."/>
            <person name="Dudchenko O."/>
            <person name="Sargent D.J."/>
            <person name="Mead D."/>
            <person name="Buti M."/>
            <person name="Cavallini A."/>
            <person name="Hytonen T."/>
            <person name="Andres J."/>
            <person name="Pham M."/>
            <person name="Weisz D."/>
            <person name="Mascagni F."/>
            <person name="Usai G."/>
            <person name="Natali L."/>
            <person name="Bassil N."/>
            <person name="Fernandez G.E."/>
            <person name="Lomsadze A."/>
            <person name="Armour M."/>
            <person name="Olukolu B."/>
            <person name="Poorten T."/>
            <person name="Britton C."/>
            <person name="Davik J."/>
            <person name="Ashrafi H."/>
            <person name="Aiden E.L."/>
            <person name="Borodovsky M."/>
            <person name="Worthington M."/>
        </authorList>
    </citation>
    <scope>NUCLEOTIDE SEQUENCE [LARGE SCALE GENOMIC DNA]</scope>
    <source>
        <strain evidence="2">PI 553951</strain>
    </source>
</reference>